<feature type="region of interest" description="Disordered" evidence="4">
    <location>
        <begin position="176"/>
        <end position="204"/>
    </location>
</feature>
<feature type="compositionally biased region" description="Polar residues" evidence="4">
    <location>
        <begin position="549"/>
        <end position="575"/>
    </location>
</feature>
<dbReference type="EMBL" id="KN831772">
    <property type="protein sequence ID" value="KIM45053.1"/>
    <property type="molecule type" value="Genomic_DNA"/>
</dbReference>
<feature type="compositionally biased region" description="Basic and acidic residues" evidence="4">
    <location>
        <begin position="908"/>
        <end position="917"/>
    </location>
</feature>
<feature type="compositionally biased region" description="Basic and acidic residues" evidence="4">
    <location>
        <begin position="937"/>
        <end position="952"/>
    </location>
</feature>
<dbReference type="Proteomes" id="UP000053424">
    <property type="component" value="Unassembled WGS sequence"/>
</dbReference>
<feature type="compositionally biased region" description="Polar residues" evidence="4">
    <location>
        <begin position="348"/>
        <end position="373"/>
    </location>
</feature>
<feature type="compositionally biased region" description="Low complexity" evidence="4">
    <location>
        <begin position="961"/>
        <end position="973"/>
    </location>
</feature>
<feature type="compositionally biased region" description="Polar residues" evidence="4">
    <location>
        <begin position="710"/>
        <end position="724"/>
    </location>
</feature>
<evidence type="ECO:0000256" key="2">
    <source>
        <dbReference type="ARBA" id="ARBA00023043"/>
    </source>
</evidence>
<evidence type="ECO:0000256" key="4">
    <source>
        <dbReference type="SAM" id="MobiDB-lite"/>
    </source>
</evidence>
<feature type="compositionally biased region" description="Low complexity" evidence="4">
    <location>
        <begin position="894"/>
        <end position="903"/>
    </location>
</feature>
<dbReference type="STRING" id="686832.A0A0C2Y5E4"/>
<dbReference type="PROSITE" id="PS50088">
    <property type="entry name" value="ANK_REPEAT"/>
    <property type="match status" value="2"/>
</dbReference>
<feature type="region of interest" description="Disordered" evidence="4">
    <location>
        <begin position="217"/>
        <end position="326"/>
    </location>
</feature>
<dbReference type="OrthoDB" id="194358at2759"/>
<dbReference type="PANTHER" id="PTHR24173">
    <property type="entry name" value="ANKYRIN REPEAT CONTAINING"/>
    <property type="match status" value="1"/>
</dbReference>
<dbReference type="Pfam" id="PF12796">
    <property type="entry name" value="Ank_2"/>
    <property type="match status" value="2"/>
</dbReference>
<feature type="region of interest" description="Disordered" evidence="4">
    <location>
        <begin position="460"/>
        <end position="488"/>
    </location>
</feature>
<feature type="region of interest" description="Disordered" evidence="4">
    <location>
        <begin position="1054"/>
        <end position="1101"/>
    </location>
</feature>
<evidence type="ECO:0000256" key="3">
    <source>
        <dbReference type="PROSITE-ProRule" id="PRU00023"/>
    </source>
</evidence>
<dbReference type="HOGENOM" id="CLU_300172_0_0_1"/>
<feature type="repeat" description="ANK" evidence="3">
    <location>
        <begin position="106"/>
        <end position="138"/>
    </location>
</feature>
<feature type="compositionally biased region" description="Low complexity" evidence="4">
    <location>
        <begin position="730"/>
        <end position="753"/>
    </location>
</feature>
<feature type="compositionally biased region" description="Basic and acidic residues" evidence="4">
    <location>
        <begin position="624"/>
        <end position="636"/>
    </location>
</feature>
<dbReference type="InterPro" id="IPR002110">
    <property type="entry name" value="Ankyrin_rpt"/>
</dbReference>
<proteinExistence type="predicted"/>
<dbReference type="InterPro" id="IPR036770">
    <property type="entry name" value="Ankyrin_rpt-contain_sf"/>
</dbReference>
<sequence>MPVPMRTTFHRAEAKYNVTTEFPSLGLHSAAATGNVGLVEYALNNGQPINSVLDGVLPLHAACAGGNVQVVKLLIDHGADVNAPRLPRKYSNDKGRDASAPIVGTSGSTPLHFAAANGNSSVISLLLLHGALADRPDKHGVTPEMLAQQNGWMECAKILSDWIINKDRDLREREGYTVKPASSPGRAVQHSPEASSSSPRRRLQMKQSIDTALNLLKSPDPNLKAAQPIHSLTPPSSPDKSFGEYTFYPVDPNNNSPIDPGSRRPSLPHLPQPLPNNSQQISKLSSPSEHPMQRRPRSAGTGADRRQEQQEQEIMYPVYGRGGSGRRLGSKYSLLNIFKKSQPGEGLESSNSTETGLNSESMASTGPVGSTITLPLPVTPGRSGQTSTFDSPEPSGTPASAMSGPPSRLGFLTHRGSDASTRSNRFTPQIQPHTPEISPGNFQASPRNVPLAVELHLALAQQQHRAKANSPPHADTPTEGSEKGKLSSPLAKLNALLLPSHNRTRSGSSGSMPDSQDDEALHTANTSFEPDSGKPSPSPRPGILRGHTRTSSSGQGASPLNSRTLRFDSTSSSPSTERKGRDSPRSVPAILRSHGSLTKMNIQTTSDGPEVDSRAELAVPSSDSAEKHTKDETPYHEQVLDPVNVLSVPSVPLQRQRGLSFASSSESSLSPILSSDNANDPSLAVLNSDFPFSINRPPSLLIEGQTADVVSSSPGHLSAPLSSDSRNRGDSLSSNSTSDSRSNMMSSSGSGTSVTISTPGMSSLLMSPPDLVDVLKYRERPPVELEGENISAPAVFPPGLNERRAHGPLDIDVASISSHAQAEALVERARQDVLDLANAQEVFPINGGGRSPLSARLAAYGESLALERKLREQKEEENSWNDRVQDRLPPLPSSRPAVASSPVTGDISRQKSRDGVERQLSLENRAGRRVKRRPKDPRRPSTADSLSSHRQDMFFADRSISHQSSRSTSTSHYPPTPTTYVLPDESTVSQDPHIALPHGGQDDSLTSEYSPAPAMGVTPIATSDESLSRINSLDTADDTETDSSPTIHRVLTAPLSNPSRGKREQVRSATKLTRMGYPVADQAAAARTAPPTPPATSRMGFGVLKSFMQTTFKGKP</sequence>
<feature type="compositionally biased region" description="Polar residues" evidence="4">
    <location>
        <begin position="418"/>
        <end position="432"/>
    </location>
</feature>
<evidence type="ECO:0000313" key="6">
    <source>
        <dbReference type="Proteomes" id="UP000053424"/>
    </source>
</evidence>
<dbReference type="SMART" id="SM00248">
    <property type="entry name" value="ANK"/>
    <property type="match status" value="3"/>
</dbReference>
<feature type="region of interest" description="Disordered" evidence="4">
    <location>
        <begin position="500"/>
        <end position="636"/>
    </location>
</feature>
<dbReference type="Gene3D" id="1.25.40.20">
    <property type="entry name" value="Ankyrin repeat-containing domain"/>
    <property type="match status" value="1"/>
</dbReference>
<feature type="region of interest" description="Disordered" evidence="4">
    <location>
        <begin position="871"/>
        <end position="1011"/>
    </location>
</feature>
<dbReference type="AlphaFoldDB" id="A0A0C2Y5E4"/>
<feature type="compositionally biased region" description="Polar residues" evidence="4">
    <location>
        <begin position="595"/>
        <end position="607"/>
    </location>
</feature>
<evidence type="ECO:0000313" key="5">
    <source>
        <dbReference type="EMBL" id="KIM45053.1"/>
    </source>
</evidence>
<reference evidence="6" key="2">
    <citation type="submission" date="2015-01" db="EMBL/GenBank/DDBJ databases">
        <title>Evolutionary Origins and Diversification of the Mycorrhizal Mutualists.</title>
        <authorList>
            <consortium name="DOE Joint Genome Institute"/>
            <consortium name="Mycorrhizal Genomics Consortium"/>
            <person name="Kohler A."/>
            <person name="Kuo A."/>
            <person name="Nagy L.G."/>
            <person name="Floudas D."/>
            <person name="Copeland A."/>
            <person name="Barry K.W."/>
            <person name="Cichocki N."/>
            <person name="Veneault-Fourrey C."/>
            <person name="LaButti K."/>
            <person name="Lindquist E.A."/>
            <person name="Lipzen A."/>
            <person name="Lundell T."/>
            <person name="Morin E."/>
            <person name="Murat C."/>
            <person name="Riley R."/>
            <person name="Ohm R."/>
            <person name="Sun H."/>
            <person name="Tunlid A."/>
            <person name="Henrissat B."/>
            <person name="Grigoriev I.V."/>
            <person name="Hibbett D.S."/>
            <person name="Martin F."/>
        </authorList>
    </citation>
    <scope>NUCLEOTIDE SEQUENCE [LARGE SCALE GENOMIC DNA]</scope>
    <source>
        <strain evidence="6">h7</strain>
    </source>
</reference>
<dbReference type="PANTHER" id="PTHR24173:SF74">
    <property type="entry name" value="ANKYRIN REPEAT DOMAIN-CONTAINING PROTEIN 16"/>
    <property type="match status" value="1"/>
</dbReference>
<feature type="compositionally biased region" description="Basic residues" evidence="4">
    <location>
        <begin position="927"/>
        <end position="936"/>
    </location>
</feature>
<protein>
    <submittedName>
        <fullName evidence="5">Uncharacterized protein</fullName>
    </submittedName>
</protein>
<name>A0A0C2Y5E4_HEBCY</name>
<organism evidence="5 6">
    <name type="scientific">Hebeloma cylindrosporum</name>
    <dbReference type="NCBI Taxonomy" id="76867"/>
    <lineage>
        <taxon>Eukaryota</taxon>
        <taxon>Fungi</taxon>
        <taxon>Dikarya</taxon>
        <taxon>Basidiomycota</taxon>
        <taxon>Agaricomycotina</taxon>
        <taxon>Agaricomycetes</taxon>
        <taxon>Agaricomycetidae</taxon>
        <taxon>Agaricales</taxon>
        <taxon>Agaricineae</taxon>
        <taxon>Hymenogastraceae</taxon>
        <taxon>Hebeloma</taxon>
    </lineage>
</organism>
<accession>A0A0C2Y5E4</accession>
<keyword evidence="6" id="KW-1185">Reference proteome</keyword>
<feature type="compositionally biased region" description="Polar residues" evidence="4">
    <location>
        <begin position="275"/>
        <end position="288"/>
    </location>
</feature>
<dbReference type="SUPFAM" id="SSF48403">
    <property type="entry name" value="Ankyrin repeat"/>
    <property type="match status" value="1"/>
</dbReference>
<keyword evidence="1" id="KW-0677">Repeat</keyword>
<feature type="compositionally biased region" description="Polar residues" evidence="4">
    <location>
        <begin position="505"/>
        <end position="514"/>
    </location>
</feature>
<keyword evidence="2 3" id="KW-0040">ANK repeat</keyword>
<evidence type="ECO:0000256" key="1">
    <source>
        <dbReference type="ARBA" id="ARBA00022737"/>
    </source>
</evidence>
<feature type="region of interest" description="Disordered" evidence="4">
    <location>
        <begin position="710"/>
        <end position="762"/>
    </location>
</feature>
<dbReference type="PROSITE" id="PS50297">
    <property type="entry name" value="ANK_REP_REGION"/>
    <property type="match status" value="2"/>
</dbReference>
<reference evidence="5 6" key="1">
    <citation type="submission" date="2014-04" db="EMBL/GenBank/DDBJ databases">
        <authorList>
            <consortium name="DOE Joint Genome Institute"/>
            <person name="Kuo A."/>
            <person name="Gay G."/>
            <person name="Dore J."/>
            <person name="Kohler A."/>
            <person name="Nagy L.G."/>
            <person name="Floudas D."/>
            <person name="Copeland A."/>
            <person name="Barry K.W."/>
            <person name="Cichocki N."/>
            <person name="Veneault-Fourrey C."/>
            <person name="LaButti K."/>
            <person name="Lindquist E.A."/>
            <person name="Lipzen A."/>
            <person name="Lundell T."/>
            <person name="Morin E."/>
            <person name="Murat C."/>
            <person name="Sun H."/>
            <person name="Tunlid A."/>
            <person name="Henrissat B."/>
            <person name="Grigoriev I.V."/>
            <person name="Hibbett D.S."/>
            <person name="Martin F."/>
            <person name="Nordberg H.P."/>
            <person name="Cantor M.N."/>
            <person name="Hua S.X."/>
        </authorList>
    </citation>
    <scope>NUCLEOTIDE SEQUENCE [LARGE SCALE GENOMIC DNA]</scope>
    <source>
        <strain evidence="6">h7</strain>
    </source>
</reference>
<feature type="repeat" description="ANK" evidence="3">
    <location>
        <begin position="54"/>
        <end position="86"/>
    </location>
</feature>
<feature type="region of interest" description="Disordered" evidence="4">
    <location>
        <begin position="342"/>
        <end position="446"/>
    </location>
</feature>
<gene>
    <name evidence="5" type="ORF">M413DRAFT_441701</name>
</gene>